<dbReference type="EMBL" id="DS268516">
    <property type="protein sequence ID" value="EFO84379.1"/>
    <property type="molecule type" value="Genomic_DNA"/>
</dbReference>
<protein>
    <submittedName>
        <fullName evidence="2">Uncharacterized protein</fullName>
    </submittedName>
</protein>
<evidence type="ECO:0000313" key="2">
    <source>
        <dbReference type="EMBL" id="EFO84379.1"/>
    </source>
</evidence>
<keyword evidence="3" id="KW-1185">Reference proteome</keyword>
<dbReference type="AlphaFoldDB" id="E3N2Y3"/>
<feature type="region of interest" description="Disordered" evidence="1">
    <location>
        <begin position="1"/>
        <end position="32"/>
    </location>
</feature>
<reference evidence="2" key="1">
    <citation type="submission" date="2007-07" db="EMBL/GenBank/DDBJ databases">
        <title>PCAP assembly of the Caenorhabditis remanei genome.</title>
        <authorList>
            <consortium name="The Caenorhabditis remanei Sequencing Consortium"/>
            <person name="Wilson R.K."/>
        </authorList>
    </citation>
    <scope>NUCLEOTIDE SEQUENCE [LARGE SCALE GENOMIC DNA]</scope>
    <source>
        <strain evidence="2">PB4641</strain>
    </source>
</reference>
<name>E3N2Y3_CAERE</name>
<gene>
    <name evidence="2" type="ORF">CRE_19912</name>
</gene>
<feature type="compositionally biased region" description="Polar residues" evidence="1">
    <location>
        <begin position="9"/>
        <end position="21"/>
    </location>
</feature>
<dbReference type="HOGENOM" id="CLU_202749_0_0_1"/>
<dbReference type="InParanoid" id="E3N2Y3"/>
<organism evidence="3">
    <name type="scientific">Caenorhabditis remanei</name>
    <name type="common">Caenorhabditis vulgaris</name>
    <dbReference type="NCBI Taxonomy" id="31234"/>
    <lineage>
        <taxon>Eukaryota</taxon>
        <taxon>Metazoa</taxon>
        <taxon>Ecdysozoa</taxon>
        <taxon>Nematoda</taxon>
        <taxon>Chromadorea</taxon>
        <taxon>Rhabditida</taxon>
        <taxon>Rhabditina</taxon>
        <taxon>Rhabditomorpha</taxon>
        <taxon>Rhabditoidea</taxon>
        <taxon>Rhabditidae</taxon>
        <taxon>Peloderinae</taxon>
        <taxon>Caenorhabditis</taxon>
    </lineage>
</organism>
<evidence type="ECO:0000256" key="1">
    <source>
        <dbReference type="SAM" id="MobiDB-lite"/>
    </source>
</evidence>
<dbReference type="eggNOG" id="ENOG502TKDH">
    <property type="taxonomic scope" value="Eukaryota"/>
</dbReference>
<accession>E3N2Y3</accession>
<evidence type="ECO:0000313" key="3">
    <source>
        <dbReference type="Proteomes" id="UP000008281"/>
    </source>
</evidence>
<dbReference type="Proteomes" id="UP000008281">
    <property type="component" value="Unassembled WGS sequence"/>
</dbReference>
<sequence>MQLDLPSIVVSSHSDDTGSNSRNDRASPALLNPLMPLMMTQMAFSQRKCREDYLQTGPKRADSGRKYGKFL</sequence>
<proteinExistence type="predicted"/>